<keyword evidence="8" id="KW-0809">Transit peptide</keyword>
<keyword evidence="10 11" id="KW-0275">Fatty acid biosynthesis</keyword>
<evidence type="ECO:0000256" key="5">
    <source>
        <dbReference type="ARBA" id="ARBA00022640"/>
    </source>
</evidence>
<name>A0ABM3I4W4_ZIZJJ</name>
<dbReference type="SUPFAM" id="SSF54637">
    <property type="entry name" value="Thioesterase/thiol ester dehydrase-isomerase"/>
    <property type="match status" value="2"/>
</dbReference>
<evidence type="ECO:0000256" key="7">
    <source>
        <dbReference type="ARBA" id="ARBA00022832"/>
    </source>
</evidence>
<evidence type="ECO:0000256" key="8">
    <source>
        <dbReference type="ARBA" id="ARBA00022946"/>
    </source>
</evidence>
<dbReference type="RefSeq" id="XP_048320647.2">
    <property type="nucleotide sequence ID" value="XM_048464690.2"/>
</dbReference>
<evidence type="ECO:0000259" key="12">
    <source>
        <dbReference type="Pfam" id="PF01643"/>
    </source>
</evidence>
<reference evidence="15" key="2">
    <citation type="submission" date="2025-08" db="UniProtKB">
        <authorList>
            <consortium name="RefSeq"/>
        </authorList>
    </citation>
    <scope>IDENTIFICATION</scope>
    <source>
        <tissue evidence="15">Seedling</tissue>
    </source>
</reference>
<evidence type="ECO:0000256" key="3">
    <source>
        <dbReference type="ARBA" id="ARBA00022516"/>
    </source>
</evidence>
<dbReference type="Proteomes" id="UP001652623">
    <property type="component" value="Chromosome 1"/>
</dbReference>
<evidence type="ECO:0000259" key="13">
    <source>
        <dbReference type="Pfam" id="PF20791"/>
    </source>
</evidence>
<evidence type="ECO:0000256" key="9">
    <source>
        <dbReference type="ARBA" id="ARBA00023098"/>
    </source>
</evidence>
<dbReference type="CDD" id="cd00586">
    <property type="entry name" value="4HBT"/>
    <property type="match status" value="1"/>
</dbReference>
<keyword evidence="7 11" id="KW-0276">Fatty acid metabolism</keyword>
<keyword evidence="9 11" id="KW-0443">Lipid metabolism</keyword>
<evidence type="ECO:0000256" key="1">
    <source>
        <dbReference type="ARBA" id="ARBA00004229"/>
    </source>
</evidence>
<evidence type="ECO:0000313" key="15">
    <source>
        <dbReference type="RefSeq" id="XP_048320647.2"/>
    </source>
</evidence>
<gene>
    <name evidence="15" type="primary">LOC107406654</name>
</gene>
<dbReference type="InterPro" id="IPR029069">
    <property type="entry name" value="HotDog_dom_sf"/>
</dbReference>
<feature type="domain" description="Acyl-ACP thioesterase N-terminal hotdog" evidence="12">
    <location>
        <begin position="110"/>
        <end position="244"/>
    </location>
</feature>
<dbReference type="PANTHER" id="PTHR31727">
    <property type="entry name" value="OLEOYL-ACYL CARRIER PROTEIN THIOESTERASE 1, CHLOROPLASTIC"/>
    <property type="match status" value="1"/>
</dbReference>
<evidence type="ECO:0000256" key="10">
    <source>
        <dbReference type="ARBA" id="ARBA00023160"/>
    </source>
</evidence>
<dbReference type="GeneID" id="107406654"/>
<accession>A0ABM3I4W4</accession>
<dbReference type="Pfam" id="PF20791">
    <property type="entry name" value="Acyl-ACP_TE_C"/>
    <property type="match status" value="1"/>
</dbReference>
<proteinExistence type="inferred from homology"/>
<keyword evidence="3 11" id="KW-0444">Lipid biosynthesis</keyword>
<sequence>MSIYNWQITMLKHLAASRHLKGIPVPISTLPSSTSETTITCRGINSLTDTGRNEPNFALSSGLQSNLNSAQPSQKEAIGKMGLEHFNLKPTKQPEKNVDNLFEGRLLQGGLVFQQNFLIRVSELDSFGKASIRALINILQESVFNHFKYAGILSDDFSSTPEMKKRNMTWVVSRMQIVVDSYPSWSDVIQVKTWTCVSGRNGMRRDWIVSDFNTGETLLRAVCVYVMMNKRTRKLCKFIDEVKEETKGIFMDTADPIINDNEDGRKLRDLDVETADIVHTGLLPKWSDLDFNQHVNHVTYIDWLLESVPHWILESKKLSSITLEFRKECGMNTALQSICTVAKDGSTKNEAVELEHTICLEKQSHILLRGRTLWMPKRA</sequence>
<comment type="subcellular location">
    <subcellularLocation>
        <location evidence="1 11">Plastid</location>
        <location evidence="1 11">Chloroplast</location>
    </subcellularLocation>
</comment>
<keyword evidence="5 11" id="KW-0934">Plastid</keyword>
<evidence type="ECO:0000313" key="14">
    <source>
        <dbReference type="Proteomes" id="UP001652623"/>
    </source>
</evidence>
<evidence type="ECO:0000256" key="2">
    <source>
        <dbReference type="ARBA" id="ARBA00006500"/>
    </source>
</evidence>
<comment type="function">
    <text evidence="11">Plays an essential role in chain termination during de novo fatty acid synthesis.</text>
</comment>
<protein>
    <recommendedName>
        <fullName evidence="11">Acyl-[acyl-carrier-protein] hydrolase</fullName>
        <ecNumber evidence="11">3.1.2.-</ecNumber>
    </recommendedName>
</protein>
<feature type="domain" description="Acyl-ACP thioesterase-like C-terminal" evidence="13">
    <location>
        <begin position="280"/>
        <end position="374"/>
    </location>
</feature>
<dbReference type="InterPro" id="IPR002864">
    <property type="entry name" value="Acyl-ACP_thioesterase_NHD"/>
</dbReference>
<organism evidence="14 15">
    <name type="scientific">Ziziphus jujuba</name>
    <name type="common">Chinese jujube</name>
    <name type="synonym">Ziziphus sativa</name>
    <dbReference type="NCBI Taxonomy" id="326968"/>
    <lineage>
        <taxon>Eukaryota</taxon>
        <taxon>Viridiplantae</taxon>
        <taxon>Streptophyta</taxon>
        <taxon>Embryophyta</taxon>
        <taxon>Tracheophyta</taxon>
        <taxon>Spermatophyta</taxon>
        <taxon>Magnoliopsida</taxon>
        <taxon>eudicotyledons</taxon>
        <taxon>Gunneridae</taxon>
        <taxon>Pentapetalae</taxon>
        <taxon>rosids</taxon>
        <taxon>fabids</taxon>
        <taxon>Rosales</taxon>
        <taxon>Rhamnaceae</taxon>
        <taxon>Paliureae</taxon>
        <taxon>Ziziphus</taxon>
    </lineage>
</organism>
<keyword evidence="6 11" id="KW-0378">Hydrolase</keyword>
<evidence type="ECO:0000256" key="4">
    <source>
        <dbReference type="ARBA" id="ARBA00022528"/>
    </source>
</evidence>
<dbReference type="PANTHER" id="PTHR31727:SF9">
    <property type="entry name" value="ACYL-[ACYL-CARRIER-PROTEIN] HYDROLASE"/>
    <property type="match status" value="1"/>
</dbReference>
<dbReference type="InterPro" id="IPR045023">
    <property type="entry name" value="FATA/B"/>
</dbReference>
<reference evidence="14" key="1">
    <citation type="submission" date="2025-05" db="UniProtKB">
        <authorList>
            <consortium name="RefSeq"/>
        </authorList>
    </citation>
    <scope>NUCLEOTIDE SEQUENCE [LARGE SCALE GENOMIC DNA]</scope>
</reference>
<dbReference type="Gene3D" id="3.10.129.10">
    <property type="entry name" value="Hotdog Thioesterase"/>
    <property type="match status" value="1"/>
</dbReference>
<comment type="similarity">
    <text evidence="2 11">Belongs to the acyl-ACP thioesterase family.</text>
</comment>
<dbReference type="EC" id="3.1.2.-" evidence="11"/>
<dbReference type="InterPro" id="IPR049427">
    <property type="entry name" value="Acyl-ACP_TE_C"/>
</dbReference>
<evidence type="ECO:0000256" key="6">
    <source>
        <dbReference type="ARBA" id="ARBA00022801"/>
    </source>
</evidence>
<evidence type="ECO:0000256" key="11">
    <source>
        <dbReference type="RuleBase" id="RU363096"/>
    </source>
</evidence>
<keyword evidence="4 11" id="KW-0150">Chloroplast</keyword>
<keyword evidence="14" id="KW-1185">Reference proteome</keyword>
<dbReference type="Pfam" id="PF01643">
    <property type="entry name" value="Acyl-ACP_TE"/>
    <property type="match status" value="1"/>
</dbReference>